<accession>A0A438GQX5</accession>
<dbReference type="AlphaFoldDB" id="A0A438GQX5"/>
<dbReference type="PANTHER" id="PTHR11439">
    <property type="entry name" value="GAG-POL-RELATED RETROTRANSPOSON"/>
    <property type="match status" value="1"/>
</dbReference>
<reference evidence="2 3" key="1">
    <citation type="journal article" date="2018" name="PLoS Genet.">
        <title>Population sequencing reveals clonal diversity and ancestral inbreeding in the grapevine cultivar Chardonnay.</title>
        <authorList>
            <person name="Roach M.J."/>
            <person name="Johnson D.L."/>
            <person name="Bohlmann J."/>
            <person name="van Vuuren H.J."/>
            <person name="Jones S.J."/>
            <person name="Pretorius I.S."/>
            <person name="Schmidt S.A."/>
            <person name="Borneman A.R."/>
        </authorList>
    </citation>
    <scope>NUCLEOTIDE SEQUENCE [LARGE SCALE GENOMIC DNA]</scope>
    <source>
        <strain evidence="3">cv. Chardonnay</strain>
        <tissue evidence="2">Leaf</tissue>
    </source>
</reference>
<keyword evidence="1" id="KW-0812">Transmembrane</keyword>
<sequence length="281" mass="32581">MTTKFILMSVIMMLAWKVILLLIIKPSNSENSTLWLYAMEEELKSMKDNEVWDLVELPKGIKTIGCKWIFKTKHDSKGNVEKIQGQLIFDLELHKMDVKTAFLNGDLHEEVYMDQPEVFRIKTKQFLSKNFDMKDLGEASYVIGVEIHRDSIAPVVKGDIFCELQCPKNDLEKKQMDKIPYASTVGSIMYAQVCTRLDIAYVVGMLGRYQSNSSIDHWKAVKKVLRYLQGTKDYMLTYKRTDNLEIIGYSDSDYAGCKDTRKSTSGYIFYVIKWTYFTEEP</sequence>
<organism evidence="2 3">
    <name type="scientific">Vitis vinifera</name>
    <name type="common">Grape</name>
    <dbReference type="NCBI Taxonomy" id="29760"/>
    <lineage>
        <taxon>Eukaryota</taxon>
        <taxon>Viridiplantae</taxon>
        <taxon>Streptophyta</taxon>
        <taxon>Embryophyta</taxon>
        <taxon>Tracheophyta</taxon>
        <taxon>Spermatophyta</taxon>
        <taxon>Magnoliopsida</taxon>
        <taxon>eudicotyledons</taxon>
        <taxon>Gunneridae</taxon>
        <taxon>Pentapetalae</taxon>
        <taxon>rosids</taxon>
        <taxon>Vitales</taxon>
        <taxon>Vitaceae</taxon>
        <taxon>Viteae</taxon>
        <taxon>Vitis</taxon>
    </lineage>
</organism>
<evidence type="ECO:0000256" key="1">
    <source>
        <dbReference type="SAM" id="Phobius"/>
    </source>
</evidence>
<protein>
    <submittedName>
        <fullName evidence="2">Retrovirus-related Pol polyprotein from transposon TNT 1-94</fullName>
    </submittedName>
</protein>
<evidence type="ECO:0000313" key="2">
    <source>
        <dbReference type="EMBL" id="RVW74582.1"/>
    </source>
</evidence>
<dbReference type="Proteomes" id="UP000288805">
    <property type="component" value="Unassembled WGS sequence"/>
</dbReference>
<gene>
    <name evidence="2" type="primary">POLX_2573</name>
    <name evidence="2" type="ORF">CK203_050906</name>
</gene>
<comment type="caution">
    <text evidence="2">The sequence shown here is derived from an EMBL/GenBank/DDBJ whole genome shotgun (WGS) entry which is preliminary data.</text>
</comment>
<evidence type="ECO:0000313" key="3">
    <source>
        <dbReference type="Proteomes" id="UP000288805"/>
    </source>
</evidence>
<keyword evidence="1" id="KW-0472">Membrane</keyword>
<feature type="transmembrane region" description="Helical" evidence="1">
    <location>
        <begin position="6"/>
        <end position="24"/>
    </location>
</feature>
<name>A0A438GQX5_VITVI</name>
<keyword evidence="1" id="KW-1133">Transmembrane helix</keyword>
<dbReference type="PANTHER" id="PTHR11439:SF467">
    <property type="entry name" value="INTEGRASE CATALYTIC DOMAIN-CONTAINING PROTEIN"/>
    <property type="match status" value="1"/>
</dbReference>
<proteinExistence type="predicted"/>
<dbReference type="EMBL" id="QGNW01000367">
    <property type="protein sequence ID" value="RVW74582.1"/>
    <property type="molecule type" value="Genomic_DNA"/>
</dbReference>